<evidence type="ECO:0000256" key="6">
    <source>
        <dbReference type="ARBA" id="ARBA00023065"/>
    </source>
</evidence>
<feature type="transmembrane region" description="Helical" evidence="8">
    <location>
        <begin position="343"/>
        <end position="362"/>
    </location>
</feature>
<feature type="transmembrane region" description="Helical" evidence="8">
    <location>
        <begin position="284"/>
        <end position="307"/>
    </location>
</feature>
<dbReference type="PANTHER" id="PTHR32507">
    <property type="entry name" value="NA(+)/H(+) ANTIPORTER 1"/>
    <property type="match status" value="1"/>
</dbReference>
<keyword evidence="11" id="KW-1185">Reference proteome</keyword>
<dbReference type="Proteomes" id="UP000290244">
    <property type="component" value="Chromosome"/>
</dbReference>
<accession>A0A4P6P3C2</accession>
<keyword evidence="3" id="KW-0050">Antiport</keyword>
<proteinExistence type="predicted"/>
<dbReference type="GO" id="GO:0015297">
    <property type="term" value="F:antiporter activity"/>
    <property type="evidence" value="ECO:0007669"/>
    <property type="project" value="UniProtKB-KW"/>
</dbReference>
<dbReference type="InterPro" id="IPR006153">
    <property type="entry name" value="Cation/H_exchanger_TM"/>
</dbReference>
<evidence type="ECO:0000256" key="3">
    <source>
        <dbReference type="ARBA" id="ARBA00022449"/>
    </source>
</evidence>
<evidence type="ECO:0000256" key="2">
    <source>
        <dbReference type="ARBA" id="ARBA00022448"/>
    </source>
</evidence>
<evidence type="ECO:0000256" key="5">
    <source>
        <dbReference type="ARBA" id="ARBA00022989"/>
    </source>
</evidence>
<evidence type="ECO:0000256" key="4">
    <source>
        <dbReference type="ARBA" id="ARBA00022692"/>
    </source>
</evidence>
<dbReference type="GO" id="GO:0005886">
    <property type="term" value="C:plasma membrane"/>
    <property type="evidence" value="ECO:0007669"/>
    <property type="project" value="UniProtKB-SubCell"/>
</dbReference>
<feature type="transmembrane region" description="Helical" evidence="8">
    <location>
        <begin position="374"/>
        <end position="395"/>
    </location>
</feature>
<organism evidence="10 11">
    <name type="scientific">Litorilituus sediminis</name>
    <dbReference type="NCBI Taxonomy" id="718192"/>
    <lineage>
        <taxon>Bacteria</taxon>
        <taxon>Pseudomonadati</taxon>
        <taxon>Pseudomonadota</taxon>
        <taxon>Gammaproteobacteria</taxon>
        <taxon>Alteromonadales</taxon>
        <taxon>Colwelliaceae</taxon>
        <taxon>Litorilituus</taxon>
    </lineage>
</organism>
<feature type="transmembrane region" description="Helical" evidence="8">
    <location>
        <begin position="313"/>
        <end position="336"/>
    </location>
</feature>
<feature type="transmembrane region" description="Helical" evidence="8">
    <location>
        <begin position="122"/>
        <end position="144"/>
    </location>
</feature>
<dbReference type="KEGG" id="lsd:EMK97_01260"/>
<sequence>MHDHEIIILTVLLIFVFGLVSKVAENSPISAPMFFVFVGLLLSPLGLGIYHLDITETDSGIIKLVAELTLVIILFVDASFIHLKNLRARLAGLPTRLLLIGLPLTMIFGTLVAMGMFPETSIWLLAMLALILSPTDAALGQAVVKSPAVPCKIRESISAESGLNDGISLPPIFVCLAVIASGAGHISEDDHWLTFMAMQLTLGPLVGAFVGHFGGKLIQYAHDKQWMNEVFQRLTCLSIAILAYAFAESVHGNGFIAAFCAGLFLGVHNELVRERIQEFGETEGQMLTLFVFLIFGLAFVPTLAPYWDLMALFYALLSLTVIRIIPVFICLIGSGLNNYSKLFIAWFGPRGIASILYLLIAIDQIGKQGNEKVFAIIVLTVLLSTFAHGMSAIAMSNKFKTLKN</sequence>
<name>A0A4P6P3C2_9GAMM</name>
<keyword evidence="2" id="KW-0813">Transport</keyword>
<keyword evidence="6" id="KW-0406">Ion transport</keyword>
<evidence type="ECO:0000256" key="1">
    <source>
        <dbReference type="ARBA" id="ARBA00004651"/>
    </source>
</evidence>
<evidence type="ECO:0000256" key="8">
    <source>
        <dbReference type="SAM" id="Phobius"/>
    </source>
</evidence>
<dbReference type="AlphaFoldDB" id="A0A4P6P3C2"/>
<keyword evidence="4 8" id="KW-0812">Transmembrane</keyword>
<evidence type="ECO:0000259" key="9">
    <source>
        <dbReference type="Pfam" id="PF00999"/>
    </source>
</evidence>
<feature type="transmembrane region" description="Helical" evidence="8">
    <location>
        <begin position="6"/>
        <end position="24"/>
    </location>
</feature>
<dbReference type="PANTHER" id="PTHR32507:SF8">
    <property type="entry name" value="CNH1P"/>
    <property type="match status" value="1"/>
</dbReference>
<dbReference type="EMBL" id="CP034759">
    <property type="protein sequence ID" value="QBG34459.1"/>
    <property type="molecule type" value="Genomic_DNA"/>
</dbReference>
<gene>
    <name evidence="10" type="ORF">EMK97_01260</name>
</gene>
<feature type="domain" description="Cation/H+ exchanger transmembrane" evidence="9">
    <location>
        <begin position="12"/>
        <end position="393"/>
    </location>
</feature>
<feature type="transmembrane region" description="Helical" evidence="8">
    <location>
        <begin position="230"/>
        <end position="247"/>
    </location>
</feature>
<feature type="transmembrane region" description="Helical" evidence="8">
    <location>
        <begin position="64"/>
        <end position="83"/>
    </location>
</feature>
<evidence type="ECO:0000256" key="7">
    <source>
        <dbReference type="ARBA" id="ARBA00023136"/>
    </source>
</evidence>
<dbReference type="GO" id="GO:1902600">
    <property type="term" value="P:proton transmembrane transport"/>
    <property type="evidence" value="ECO:0007669"/>
    <property type="project" value="InterPro"/>
</dbReference>
<evidence type="ECO:0000313" key="10">
    <source>
        <dbReference type="EMBL" id="QBG34459.1"/>
    </source>
</evidence>
<reference evidence="10 11" key="1">
    <citation type="submission" date="2018-12" db="EMBL/GenBank/DDBJ databases">
        <title>Complete genome of Litorilituus sediminis.</title>
        <authorList>
            <person name="Liu A."/>
            <person name="Rong J."/>
        </authorList>
    </citation>
    <scope>NUCLEOTIDE SEQUENCE [LARGE SCALE GENOMIC DNA]</scope>
    <source>
        <strain evidence="10 11">JCM 17549</strain>
    </source>
</reference>
<comment type="subcellular location">
    <subcellularLocation>
        <location evidence="1">Cell membrane</location>
        <topology evidence="1">Multi-pass membrane protein</topology>
    </subcellularLocation>
</comment>
<dbReference type="Pfam" id="PF00999">
    <property type="entry name" value="Na_H_Exchanger"/>
    <property type="match status" value="1"/>
</dbReference>
<keyword evidence="5 8" id="KW-1133">Transmembrane helix</keyword>
<dbReference type="RefSeq" id="WP_130598685.1">
    <property type="nucleotide sequence ID" value="NZ_CP034759.1"/>
</dbReference>
<feature type="transmembrane region" description="Helical" evidence="8">
    <location>
        <begin position="95"/>
        <end position="116"/>
    </location>
</feature>
<protein>
    <submittedName>
        <fullName evidence="10">Sodium:proton antiporter</fullName>
    </submittedName>
</protein>
<feature type="transmembrane region" description="Helical" evidence="8">
    <location>
        <begin position="31"/>
        <end position="52"/>
    </location>
</feature>
<evidence type="ECO:0000313" key="11">
    <source>
        <dbReference type="Proteomes" id="UP000290244"/>
    </source>
</evidence>
<feature type="transmembrane region" description="Helical" evidence="8">
    <location>
        <begin position="192"/>
        <end position="218"/>
    </location>
</feature>
<dbReference type="OrthoDB" id="9810860at2"/>
<keyword evidence="7 8" id="KW-0472">Membrane</keyword>
<feature type="transmembrane region" description="Helical" evidence="8">
    <location>
        <begin position="165"/>
        <end position="186"/>
    </location>
</feature>